<organism evidence="1 2">
    <name type="scientific">Dorea hominis</name>
    <dbReference type="NCBI Taxonomy" id="2763040"/>
    <lineage>
        <taxon>Bacteria</taxon>
        <taxon>Bacillati</taxon>
        <taxon>Bacillota</taxon>
        <taxon>Clostridia</taxon>
        <taxon>Lachnospirales</taxon>
        <taxon>Lachnospiraceae</taxon>
        <taxon>Dorea</taxon>
    </lineage>
</organism>
<protein>
    <submittedName>
        <fullName evidence="1">YabP/YqfC family sporulation protein</fullName>
    </submittedName>
</protein>
<comment type="caution">
    <text evidence="1">The sequence shown here is derived from an EMBL/GenBank/DDBJ whole genome shotgun (WGS) entry which is preliminary data.</text>
</comment>
<dbReference type="RefSeq" id="WP_021861019.1">
    <property type="nucleotide sequence ID" value="NZ_JACOOY010000002.1"/>
</dbReference>
<name>A0ABR7ES20_9FIRM</name>
<accession>A0ABR7ES20</accession>
<dbReference type="InterPro" id="IPR022476">
    <property type="entry name" value="Spore_YabP/YqfC"/>
</dbReference>
<evidence type="ECO:0000313" key="2">
    <source>
        <dbReference type="Proteomes" id="UP000647235"/>
    </source>
</evidence>
<dbReference type="Proteomes" id="UP000647235">
    <property type="component" value="Unassembled WGS sequence"/>
</dbReference>
<proteinExistence type="predicted"/>
<reference evidence="1 2" key="1">
    <citation type="submission" date="2020-08" db="EMBL/GenBank/DDBJ databases">
        <title>Genome public.</title>
        <authorList>
            <person name="Liu C."/>
            <person name="Sun Q."/>
        </authorList>
    </citation>
    <scope>NUCLEOTIDE SEQUENCE [LARGE SCALE GENOMIC DNA]</scope>
    <source>
        <strain evidence="1 2">NSJ-36</strain>
    </source>
</reference>
<dbReference type="EMBL" id="JACOOY010000002">
    <property type="protein sequence ID" value="MBC5664130.1"/>
    <property type="molecule type" value="Genomic_DNA"/>
</dbReference>
<keyword evidence="2" id="KW-1185">Reference proteome</keyword>
<gene>
    <name evidence="1" type="ORF">H8S07_02355</name>
</gene>
<sequence>MEFAEIPKDVLPGLSVLTVTGNVELTLENYRGILEYTGELVRVQVKGGQLKVTGEHLMISYYTNDEMKMTGWIRDIEYHCSE</sequence>
<dbReference type="Pfam" id="PF07873">
    <property type="entry name" value="YabP"/>
    <property type="match status" value="1"/>
</dbReference>
<evidence type="ECO:0000313" key="1">
    <source>
        <dbReference type="EMBL" id="MBC5664130.1"/>
    </source>
</evidence>